<gene>
    <name evidence="3" type="ORF">SAMN02745206_00504</name>
</gene>
<keyword evidence="4" id="KW-1185">Reference proteome</keyword>
<dbReference type="InterPro" id="IPR014729">
    <property type="entry name" value="Rossmann-like_a/b/a_fold"/>
</dbReference>
<organism evidence="3 4">
    <name type="scientific">Desulfacinum infernum DSM 9756</name>
    <dbReference type="NCBI Taxonomy" id="1121391"/>
    <lineage>
        <taxon>Bacteria</taxon>
        <taxon>Pseudomonadati</taxon>
        <taxon>Thermodesulfobacteriota</taxon>
        <taxon>Syntrophobacteria</taxon>
        <taxon>Syntrophobacterales</taxon>
        <taxon>Syntrophobacteraceae</taxon>
        <taxon>Desulfacinum</taxon>
    </lineage>
</organism>
<dbReference type="SUPFAM" id="SSF52402">
    <property type="entry name" value="Adenine nucleotide alpha hydrolases-like"/>
    <property type="match status" value="1"/>
</dbReference>
<evidence type="ECO:0000313" key="3">
    <source>
        <dbReference type="EMBL" id="SHE57092.1"/>
    </source>
</evidence>
<evidence type="ECO:0000313" key="4">
    <source>
        <dbReference type="Proteomes" id="UP000184076"/>
    </source>
</evidence>
<sequence>MERILVALDDRPGSLKTVHYINRMLKGAAHVRILLFHVLPAASPNLLGKDVIRRIEKLQEEHPHLSGYFWQPEEEEAMREMFGKARSLLVAGGFPEEQIEEHFAVESQEVAHIIVQRAADLGCSTIAMGRRGLSRVKELFLGSVSKSVTARAKGITVWVVDTEDV</sequence>
<dbReference type="AlphaFoldDB" id="A0A1M4UJY9"/>
<dbReference type="EMBL" id="FQVB01000005">
    <property type="protein sequence ID" value="SHE57092.1"/>
    <property type="molecule type" value="Genomic_DNA"/>
</dbReference>
<dbReference type="Pfam" id="PF00582">
    <property type="entry name" value="Usp"/>
    <property type="match status" value="1"/>
</dbReference>
<dbReference type="PANTHER" id="PTHR31964">
    <property type="entry name" value="ADENINE NUCLEOTIDE ALPHA HYDROLASES-LIKE SUPERFAMILY PROTEIN"/>
    <property type="match status" value="1"/>
</dbReference>
<dbReference type="RefSeq" id="WP_073036649.1">
    <property type="nucleotide sequence ID" value="NZ_FQVB01000005.1"/>
</dbReference>
<name>A0A1M4UJY9_9BACT</name>
<proteinExistence type="inferred from homology"/>
<dbReference type="Gene3D" id="3.40.50.620">
    <property type="entry name" value="HUPs"/>
    <property type="match status" value="1"/>
</dbReference>
<dbReference type="CDD" id="cd00293">
    <property type="entry name" value="USP-like"/>
    <property type="match status" value="1"/>
</dbReference>
<feature type="domain" description="UspA" evidence="2">
    <location>
        <begin position="2"/>
        <end position="160"/>
    </location>
</feature>
<dbReference type="OrthoDB" id="5420527at2"/>
<evidence type="ECO:0000256" key="1">
    <source>
        <dbReference type="ARBA" id="ARBA00008791"/>
    </source>
</evidence>
<reference evidence="4" key="1">
    <citation type="submission" date="2016-11" db="EMBL/GenBank/DDBJ databases">
        <authorList>
            <person name="Varghese N."/>
            <person name="Submissions S."/>
        </authorList>
    </citation>
    <scope>NUCLEOTIDE SEQUENCE [LARGE SCALE GENOMIC DNA]</scope>
    <source>
        <strain evidence="4">DSM 9756</strain>
    </source>
</reference>
<dbReference type="STRING" id="1121391.SAMN02745206_00504"/>
<evidence type="ECO:0000259" key="2">
    <source>
        <dbReference type="Pfam" id="PF00582"/>
    </source>
</evidence>
<accession>A0A1M4UJY9</accession>
<dbReference type="InterPro" id="IPR006016">
    <property type="entry name" value="UspA"/>
</dbReference>
<dbReference type="PRINTS" id="PR01438">
    <property type="entry name" value="UNVRSLSTRESS"/>
</dbReference>
<dbReference type="InterPro" id="IPR006015">
    <property type="entry name" value="Universal_stress_UspA"/>
</dbReference>
<dbReference type="Proteomes" id="UP000184076">
    <property type="component" value="Unassembled WGS sequence"/>
</dbReference>
<dbReference type="PANTHER" id="PTHR31964:SF113">
    <property type="entry name" value="USPA DOMAIN-CONTAINING PROTEIN"/>
    <property type="match status" value="1"/>
</dbReference>
<comment type="similarity">
    <text evidence="1">Belongs to the universal stress protein A family.</text>
</comment>
<protein>
    <submittedName>
        <fullName evidence="3">Nucleotide-binding universal stress protein, UspA family</fullName>
    </submittedName>
</protein>